<keyword evidence="2" id="KW-1185">Reference proteome</keyword>
<gene>
    <name evidence="1" type="ORF">Taro_024592</name>
</gene>
<accession>A0A843V7V9</accession>
<dbReference type="Proteomes" id="UP000652761">
    <property type="component" value="Unassembled WGS sequence"/>
</dbReference>
<dbReference type="AlphaFoldDB" id="A0A843V7V9"/>
<sequence length="131" mass="13763">MSHHPATNFQITLTGDTSSPEMEKLHEAARGITNHGSLTVPVLRKRAAPYSAASPIAPLSSTTTDEDATTLQSKDMGSLFPACTLHAASSSLPATTVDELNRIVGTVVISHRKKVIEVELSNNAACQGIGI</sequence>
<proteinExistence type="predicted"/>
<comment type="caution">
    <text evidence="1">The sequence shown here is derived from an EMBL/GenBank/DDBJ whole genome shotgun (WGS) entry which is preliminary data.</text>
</comment>
<dbReference type="EMBL" id="NMUH01001397">
    <property type="protein sequence ID" value="MQL91965.1"/>
    <property type="molecule type" value="Genomic_DNA"/>
</dbReference>
<organism evidence="1 2">
    <name type="scientific">Colocasia esculenta</name>
    <name type="common">Wild taro</name>
    <name type="synonym">Arum esculentum</name>
    <dbReference type="NCBI Taxonomy" id="4460"/>
    <lineage>
        <taxon>Eukaryota</taxon>
        <taxon>Viridiplantae</taxon>
        <taxon>Streptophyta</taxon>
        <taxon>Embryophyta</taxon>
        <taxon>Tracheophyta</taxon>
        <taxon>Spermatophyta</taxon>
        <taxon>Magnoliopsida</taxon>
        <taxon>Liliopsida</taxon>
        <taxon>Araceae</taxon>
        <taxon>Aroideae</taxon>
        <taxon>Colocasieae</taxon>
        <taxon>Colocasia</taxon>
    </lineage>
</organism>
<name>A0A843V7V9_COLES</name>
<evidence type="ECO:0000313" key="2">
    <source>
        <dbReference type="Proteomes" id="UP000652761"/>
    </source>
</evidence>
<protein>
    <submittedName>
        <fullName evidence="1">Uncharacterized protein</fullName>
    </submittedName>
</protein>
<reference evidence="1" key="1">
    <citation type="submission" date="2017-07" db="EMBL/GenBank/DDBJ databases">
        <title>Taro Niue Genome Assembly and Annotation.</title>
        <authorList>
            <person name="Atibalentja N."/>
            <person name="Keating K."/>
            <person name="Fields C.J."/>
        </authorList>
    </citation>
    <scope>NUCLEOTIDE SEQUENCE</scope>
    <source>
        <strain evidence="1">Niue_2</strain>
        <tissue evidence="1">Leaf</tissue>
    </source>
</reference>
<evidence type="ECO:0000313" key="1">
    <source>
        <dbReference type="EMBL" id="MQL91965.1"/>
    </source>
</evidence>